<accession>A0A1I3HHM9</accession>
<name>A0A1I3HHM9_9SPHI</name>
<evidence type="ECO:0000256" key="4">
    <source>
        <dbReference type="SAM" id="SignalP"/>
    </source>
</evidence>
<dbReference type="SUPFAM" id="SSF48452">
    <property type="entry name" value="TPR-like"/>
    <property type="match status" value="2"/>
</dbReference>
<keyword evidence="6" id="KW-1185">Reference proteome</keyword>
<dbReference type="InterPro" id="IPR019734">
    <property type="entry name" value="TPR_rpt"/>
</dbReference>
<gene>
    <name evidence="5" type="ORF">SAMN05444682_103360</name>
</gene>
<dbReference type="SMART" id="SM00028">
    <property type="entry name" value="TPR"/>
    <property type="match status" value="4"/>
</dbReference>
<feature type="repeat" description="TPR" evidence="3">
    <location>
        <begin position="56"/>
        <end position="89"/>
    </location>
</feature>
<reference evidence="5 6" key="1">
    <citation type="submission" date="2016-10" db="EMBL/GenBank/DDBJ databases">
        <authorList>
            <person name="de Groot N.N."/>
        </authorList>
    </citation>
    <scope>NUCLEOTIDE SEQUENCE [LARGE SCALE GENOMIC DNA]</scope>
    <source>
        <strain evidence="5 6">RK1</strain>
    </source>
</reference>
<dbReference type="InterPro" id="IPR011990">
    <property type="entry name" value="TPR-like_helical_dom_sf"/>
</dbReference>
<dbReference type="PROSITE" id="PS50005">
    <property type="entry name" value="TPR"/>
    <property type="match status" value="2"/>
</dbReference>
<evidence type="ECO:0000256" key="2">
    <source>
        <dbReference type="ARBA" id="ARBA00022803"/>
    </source>
</evidence>
<evidence type="ECO:0000256" key="3">
    <source>
        <dbReference type="PROSITE-ProRule" id="PRU00339"/>
    </source>
</evidence>
<dbReference type="Pfam" id="PF13432">
    <property type="entry name" value="TPR_16"/>
    <property type="match status" value="1"/>
</dbReference>
<evidence type="ECO:0000313" key="5">
    <source>
        <dbReference type="EMBL" id="SFI35030.1"/>
    </source>
</evidence>
<dbReference type="Proteomes" id="UP000198670">
    <property type="component" value="Unassembled WGS sequence"/>
</dbReference>
<organism evidence="5 6">
    <name type="scientific">Parapedobacter indicus</name>
    <dbReference type="NCBI Taxonomy" id="1477437"/>
    <lineage>
        <taxon>Bacteria</taxon>
        <taxon>Pseudomonadati</taxon>
        <taxon>Bacteroidota</taxon>
        <taxon>Sphingobacteriia</taxon>
        <taxon>Sphingobacteriales</taxon>
        <taxon>Sphingobacteriaceae</taxon>
        <taxon>Parapedobacter</taxon>
    </lineage>
</organism>
<evidence type="ECO:0000313" key="6">
    <source>
        <dbReference type="Proteomes" id="UP000198670"/>
    </source>
</evidence>
<feature type="repeat" description="TPR" evidence="3">
    <location>
        <begin position="522"/>
        <end position="555"/>
    </location>
</feature>
<dbReference type="AlphaFoldDB" id="A0A1I3HHM9"/>
<feature type="signal peptide" evidence="4">
    <location>
        <begin position="1"/>
        <end position="23"/>
    </location>
</feature>
<keyword evidence="4" id="KW-0732">Signal</keyword>
<sequence length="579" mass="64783">MNMMKKAMIWGISLAFVVTGVRAQSLDDAKKAIDAEQFAQARTMLETLVKNKPKDGENYFYLGLVYLHNEHLDSALTVFDQGIAADPKNNLNTVGKGIVDLYKEDANAAATKFAAATEKLKRRDYLELYHIGRAYIDAPEPNYQKAVEYLDQAKAKNAEDPLIPLALGDAYMGLGNASKAYVGYRDAANLDNTLTRARVQMQVITRGSHAWQEAIDGLKQIAADVPDYAPTYRELAETYHAWANTATTIDDYNARNKEAVEFYKQYMDKTDYTVDSRIRYADFLVYVKDYTELQVQAAELAQLEDVNPKILRYLGYSAYENKQYQESKDALDKLFTRMEAERIIPRDYLHLGLADIKLATQNNPTDATLFDTGIEQLKKAVAADSSIADDLNDVGKELFTAKKFLDASKVFEIAAYTPTSRNFIYDNFYLGYSAYYAVATKPVAQRGEAETALLHKADTAFGVVIEKAPTTQDAYLFRANVNNLLDDTENPKGLAEPYFLKYIEMVKEGGDAEIQKNKSKLVDAYSTIAVVSVKRGDYQKGRDLIGEILKLDPENAWAKQTLQYLEQESAASTGAATGQ</sequence>
<protein>
    <submittedName>
        <fullName evidence="5">Tetratricopeptide repeat-containing protein</fullName>
    </submittedName>
</protein>
<dbReference type="EMBL" id="FOQO01000003">
    <property type="protein sequence ID" value="SFI35030.1"/>
    <property type="molecule type" value="Genomic_DNA"/>
</dbReference>
<dbReference type="InterPro" id="IPR050498">
    <property type="entry name" value="Ycf3"/>
</dbReference>
<proteinExistence type="predicted"/>
<feature type="chain" id="PRO_5011509974" evidence="4">
    <location>
        <begin position="24"/>
        <end position="579"/>
    </location>
</feature>
<evidence type="ECO:0000256" key="1">
    <source>
        <dbReference type="ARBA" id="ARBA00022737"/>
    </source>
</evidence>
<dbReference type="STRING" id="1477437.SAMN05444682_103360"/>
<dbReference type="OrthoDB" id="638548at2"/>
<dbReference type="Gene3D" id="1.25.40.10">
    <property type="entry name" value="Tetratricopeptide repeat domain"/>
    <property type="match status" value="3"/>
</dbReference>
<dbReference type="PANTHER" id="PTHR44858:SF1">
    <property type="entry name" value="UDP-N-ACETYLGLUCOSAMINE--PEPTIDE N-ACETYLGLUCOSAMINYLTRANSFERASE SPINDLY-RELATED"/>
    <property type="match status" value="1"/>
</dbReference>
<keyword evidence="1" id="KW-0677">Repeat</keyword>
<keyword evidence="2 3" id="KW-0802">TPR repeat</keyword>
<dbReference type="PANTHER" id="PTHR44858">
    <property type="entry name" value="TETRATRICOPEPTIDE REPEAT PROTEIN 6"/>
    <property type="match status" value="1"/>
</dbReference>